<dbReference type="KEGG" id="bsan:CHH28_18305"/>
<organism evidence="1 2">
    <name type="scientific">Bacterioplanes sanyensis</name>
    <dbReference type="NCBI Taxonomy" id="1249553"/>
    <lineage>
        <taxon>Bacteria</taxon>
        <taxon>Pseudomonadati</taxon>
        <taxon>Pseudomonadota</taxon>
        <taxon>Gammaproteobacteria</taxon>
        <taxon>Oceanospirillales</taxon>
        <taxon>Oceanospirillaceae</taxon>
        <taxon>Bacterioplanes</taxon>
    </lineage>
</organism>
<dbReference type="InterPro" id="IPR021246">
    <property type="entry name" value="DUF2797"/>
</dbReference>
<name>A0A222FNY3_9GAMM</name>
<reference evidence="1 2" key="1">
    <citation type="submission" date="2017-07" db="EMBL/GenBank/DDBJ databases">
        <title>Annotated genome sequence of Bacterioplanes sanyensis isolated from Red Sea.</title>
        <authorList>
            <person name="Rehman Z.U."/>
        </authorList>
    </citation>
    <scope>NUCLEOTIDE SEQUENCE [LARGE SCALE GENOMIC DNA]</scope>
    <source>
        <strain evidence="1 2">NV9</strain>
    </source>
</reference>
<dbReference type="Pfam" id="PF10977">
    <property type="entry name" value="DUF2797"/>
    <property type="match status" value="1"/>
</dbReference>
<keyword evidence="2" id="KW-1185">Reference proteome</keyword>
<evidence type="ECO:0000313" key="2">
    <source>
        <dbReference type="Proteomes" id="UP000202440"/>
    </source>
</evidence>
<protein>
    <recommendedName>
        <fullName evidence="3">DUF2797 domain-containing protein</fullName>
    </recommendedName>
</protein>
<dbReference type="Proteomes" id="UP000202440">
    <property type="component" value="Chromosome"/>
</dbReference>
<dbReference type="OrthoDB" id="9775734at2"/>
<proteinExistence type="predicted"/>
<evidence type="ECO:0008006" key="3">
    <source>
        <dbReference type="Google" id="ProtNLM"/>
    </source>
</evidence>
<accession>A0A222FNY3</accession>
<dbReference type="EMBL" id="CP022530">
    <property type="protein sequence ID" value="ASP40500.1"/>
    <property type="molecule type" value="Genomic_DNA"/>
</dbReference>
<sequence length="277" mass="30943">MGTFEGQLSKLQIQVGDGGEAQYSLVLDDQPVVTLNPHVGEPIRLSYQGQIQCQHCGRATKKSYSQGFCYPCFISLAQCDRCMMAPETCHFHQGTCRDEQWAQQVCFRDHIVYLANSSGVKVGITRATQVPTRWLDQGASQALAIARTANRRLAGLLEDTLRQCLADKTNWRALLKGEAAEVDLLAVLAEVRDTLQQPLQALQDQYPDELHWLLESVWQVAYPVQQYPTKVVSHNFDKTPEVSGRLLGMKGQYLILDTGVINLRKFSAYRVAVSVGT</sequence>
<dbReference type="RefSeq" id="WP_094061662.1">
    <property type="nucleotide sequence ID" value="NZ_CP022530.1"/>
</dbReference>
<gene>
    <name evidence="1" type="ORF">CHH28_18305</name>
</gene>
<dbReference type="AlphaFoldDB" id="A0A222FNY3"/>
<evidence type="ECO:0000313" key="1">
    <source>
        <dbReference type="EMBL" id="ASP40500.1"/>
    </source>
</evidence>